<evidence type="ECO:0000259" key="6">
    <source>
        <dbReference type="PROSITE" id="PS50112"/>
    </source>
</evidence>
<dbReference type="InterPro" id="IPR012337">
    <property type="entry name" value="RNaseH-like_sf"/>
</dbReference>
<keyword evidence="5" id="KW-1133">Transmembrane helix</keyword>
<dbReference type="PANTHER" id="PTHR30231:SF4">
    <property type="entry name" value="PROTEIN NEN2"/>
    <property type="match status" value="1"/>
</dbReference>
<protein>
    <submittedName>
        <fullName evidence="7">DNA polymerase III PolC-type</fullName>
    </submittedName>
</protein>
<feature type="domain" description="PAS" evidence="6">
    <location>
        <begin position="137"/>
        <end position="173"/>
    </location>
</feature>
<evidence type="ECO:0000256" key="4">
    <source>
        <dbReference type="SAM" id="Coils"/>
    </source>
</evidence>
<evidence type="ECO:0000256" key="5">
    <source>
        <dbReference type="SAM" id="Phobius"/>
    </source>
</evidence>
<name>A0A3P4APZ6_THETH</name>
<dbReference type="InterPro" id="IPR000014">
    <property type="entry name" value="PAS"/>
</dbReference>
<dbReference type="PROSITE" id="PS50112">
    <property type="entry name" value="PAS"/>
    <property type="match status" value="1"/>
</dbReference>
<dbReference type="GO" id="GO:0005829">
    <property type="term" value="C:cytosol"/>
    <property type="evidence" value="ECO:0007669"/>
    <property type="project" value="TreeGrafter"/>
</dbReference>
<keyword evidence="5" id="KW-0812">Transmembrane</keyword>
<dbReference type="GO" id="GO:0003887">
    <property type="term" value="F:DNA-directed DNA polymerase activity"/>
    <property type="evidence" value="ECO:0007669"/>
    <property type="project" value="InterPro"/>
</dbReference>
<dbReference type="SUPFAM" id="SSF55785">
    <property type="entry name" value="PYP-like sensor domain (PAS domain)"/>
    <property type="match status" value="1"/>
</dbReference>
<dbReference type="AlphaFoldDB" id="A0A3P4APZ6"/>
<dbReference type="GO" id="GO:0003677">
    <property type="term" value="F:DNA binding"/>
    <property type="evidence" value="ECO:0007669"/>
    <property type="project" value="InterPro"/>
</dbReference>
<keyword evidence="4" id="KW-0175">Coiled coil</keyword>
<dbReference type="GO" id="GO:0008408">
    <property type="term" value="F:3'-5' exonuclease activity"/>
    <property type="evidence" value="ECO:0007669"/>
    <property type="project" value="TreeGrafter"/>
</dbReference>
<keyword evidence="3" id="KW-0269">Exonuclease</keyword>
<dbReference type="FunFam" id="3.30.420.10:FF:000045">
    <property type="entry name" value="3'-5' exonuclease DinG"/>
    <property type="match status" value="1"/>
</dbReference>
<evidence type="ECO:0000256" key="2">
    <source>
        <dbReference type="ARBA" id="ARBA00022801"/>
    </source>
</evidence>
<evidence type="ECO:0000313" key="7">
    <source>
        <dbReference type="EMBL" id="VCU53187.1"/>
    </source>
</evidence>
<dbReference type="GO" id="GO:0006260">
    <property type="term" value="P:DNA replication"/>
    <property type="evidence" value="ECO:0007669"/>
    <property type="project" value="InterPro"/>
</dbReference>
<feature type="transmembrane region" description="Helical" evidence="5">
    <location>
        <begin position="49"/>
        <end position="75"/>
    </location>
</feature>
<keyword evidence="5" id="KW-0472">Membrane</keyword>
<feature type="coiled-coil region" evidence="4">
    <location>
        <begin position="239"/>
        <end position="284"/>
    </location>
</feature>
<dbReference type="InterPro" id="IPR035965">
    <property type="entry name" value="PAS-like_dom_sf"/>
</dbReference>
<organism evidence="7 8">
    <name type="scientific">Thermus thermophilus</name>
    <dbReference type="NCBI Taxonomy" id="274"/>
    <lineage>
        <taxon>Bacteria</taxon>
        <taxon>Thermotogati</taxon>
        <taxon>Deinococcota</taxon>
        <taxon>Deinococci</taxon>
        <taxon>Thermales</taxon>
        <taxon>Thermaceae</taxon>
        <taxon>Thermus</taxon>
    </lineage>
</organism>
<feature type="coiled-coil region" evidence="4">
    <location>
        <begin position="102"/>
        <end position="147"/>
    </location>
</feature>
<gene>
    <name evidence="7" type="primary">polC_1</name>
    <name evidence="7" type="ORF">TTHN1_00949</name>
</gene>
<proteinExistence type="predicted"/>
<dbReference type="InterPro" id="IPR036397">
    <property type="entry name" value="RNaseH_sf"/>
</dbReference>
<evidence type="ECO:0000313" key="8">
    <source>
        <dbReference type="Proteomes" id="UP000279841"/>
    </source>
</evidence>
<dbReference type="Pfam" id="PF13188">
    <property type="entry name" value="PAS_8"/>
    <property type="match status" value="1"/>
</dbReference>
<dbReference type="Gene3D" id="3.30.420.10">
    <property type="entry name" value="Ribonuclease H-like superfamily/Ribonuclease H"/>
    <property type="match status" value="1"/>
</dbReference>
<dbReference type="SUPFAM" id="SSF53098">
    <property type="entry name" value="Ribonuclease H-like"/>
    <property type="match status" value="1"/>
</dbReference>
<accession>A0A3P4APZ6</accession>
<dbReference type="NCBIfam" id="TIGR00573">
    <property type="entry name" value="dnaq"/>
    <property type="match status" value="1"/>
</dbReference>
<evidence type="ECO:0000256" key="3">
    <source>
        <dbReference type="ARBA" id="ARBA00022839"/>
    </source>
</evidence>
<dbReference type="InterPro" id="IPR013520">
    <property type="entry name" value="Ribonucl_H"/>
</dbReference>
<reference evidence="7 8" key="1">
    <citation type="submission" date="2018-10" db="EMBL/GenBank/DDBJ databases">
        <authorList>
            <person name="Peiro R."/>
            <person name="Begona"/>
            <person name="Cbmso G."/>
            <person name="Lopez M."/>
            <person name="Gonzalez S."/>
            <person name="Sacristan E."/>
            <person name="Castillo E."/>
        </authorList>
    </citation>
    <scope>NUCLEOTIDE SEQUENCE [LARGE SCALE GENOMIC DNA]</scope>
    <source>
        <strain evidence="7">TTHNAR1</strain>
    </source>
</reference>
<keyword evidence="1" id="KW-0540">Nuclease</keyword>
<keyword evidence="2" id="KW-0378">Hydrolase</keyword>
<dbReference type="Proteomes" id="UP000279841">
    <property type="component" value="Chromosome"/>
</dbReference>
<evidence type="ECO:0000256" key="1">
    <source>
        <dbReference type="ARBA" id="ARBA00022722"/>
    </source>
</evidence>
<dbReference type="SMART" id="SM00091">
    <property type="entry name" value="PAS"/>
    <property type="match status" value="1"/>
</dbReference>
<dbReference type="RefSeq" id="WP_124104648.1">
    <property type="nucleotide sequence ID" value="NZ_LR027517.1"/>
</dbReference>
<dbReference type="Pfam" id="PF00929">
    <property type="entry name" value="RNase_T"/>
    <property type="match status" value="1"/>
</dbReference>
<feature type="transmembrane region" description="Helical" evidence="5">
    <location>
        <begin position="6"/>
        <end position="29"/>
    </location>
</feature>
<dbReference type="EMBL" id="LR027517">
    <property type="protein sequence ID" value="VCU53187.1"/>
    <property type="molecule type" value="Genomic_DNA"/>
</dbReference>
<dbReference type="SMART" id="SM00479">
    <property type="entry name" value="EXOIII"/>
    <property type="match status" value="1"/>
</dbReference>
<dbReference type="PANTHER" id="PTHR30231">
    <property type="entry name" value="DNA POLYMERASE III SUBUNIT EPSILON"/>
    <property type="match status" value="1"/>
</dbReference>
<sequence length="624" mass="68380">MNALRFLGALLLGLLLVAGSLALGLFLLLEGNPEAQAALREAVRARPMVPLFTGLLLLGALSLLLYPPFLGYLALTRALGQESEVLLAHPGHRLTPRGPWELRHLARLINRLAEEKERLEQRLEEEAAQAKDLVEAERERLARVLAQLPQGVVLSDERGLVLLYNPKARALLGEGLGVGKSLFGLLDRSLLLHAQSLPQAAFLVQGPKGPLRLKARALEEGFLLLLEEALPEGPSRERLHRLKDKAAGVRALVEVLERETTGEARRLLQVAREALDEIQGLLQDLAPSPHEEVLAQDLLRLLAGRLEARLALTPGWTLDPEAEGLLVQADTFALAEGLAKTLEGTEEVFLRGEAEGEGLFRLTVLLPREAPRPHPLLAEAAEATGSLWREGSRLVLLLPARKAPPEALKKAPAPRALVYDLTLLQVPAGLEDVTLDQLLYTAFDLETTGLDPEQDAVVALAGVHILGRRVLRQEVFEALVNPGRPISPAATAVHGLTAEMLRDKPPLEAVLPAFRAFVQDTVLVAHNGAFDLAFLRRAGLDQPPLLDTLLLAQLLFPDLKDYRLEALAHRFGVPATGRHTALGDALMTAEVFVRMQPLLFERGLRRLWDVVEACRRLPLARLRY</sequence>
<dbReference type="InterPro" id="IPR006054">
    <property type="entry name" value="DnaQ"/>
</dbReference>
<dbReference type="CDD" id="cd06127">
    <property type="entry name" value="DEDDh"/>
    <property type="match status" value="1"/>
</dbReference>